<accession>A0A1F5UZH1</accession>
<dbReference type="Pfam" id="PF16653">
    <property type="entry name" value="Sacchrp_dh_C"/>
    <property type="match status" value="1"/>
</dbReference>
<reference evidence="2 3" key="1">
    <citation type="journal article" date="2016" name="Nat. Commun.">
        <title>Thousands of microbial genomes shed light on interconnected biogeochemical processes in an aquifer system.</title>
        <authorList>
            <person name="Anantharaman K."/>
            <person name="Brown C.T."/>
            <person name="Hug L.A."/>
            <person name="Sharon I."/>
            <person name="Castelle C.J."/>
            <person name="Probst A.J."/>
            <person name="Thomas B.C."/>
            <person name="Singh A."/>
            <person name="Wilkins M.J."/>
            <person name="Karaoz U."/>
            <person name="Brodie E.L."/>
            <person name="Williams K.H."/>
            <person name="Hubbard S.S."/>
            <person name="Banfield J.F."/>
        </authorList>
    </citation>
    <scope>NUCLEOTIDE SEQUENCE [LARGE SCALE GENOMIC DNA]</scope>
    <source>
        <strain evidence="3">RBG_16_55_9</strain>
    </source>
</reference>
<comment type="caution">
    <text evidence="2">The sequence shown here is derived from an EMBL/GenBank/DDBJ whole genome shotgun (WGS) entry which is preliminary data.</text>
</comment>
<sequence>MDGLLNEYLSPVHMLREGMIVEREALTEIEVLEFPEPVGRCEAFLTAGGTSTCPWTFKGTLKAYEYKTVRYPGHCEKIRTLRDLGLFKTEPLEMRRVKISPRQVFEAVASPKLNIPDEPDLVVLRVICQGKQEGPSGNAIEIQIDHMDLYDSKTEFTAMERTTGFSAAIVAILLAQKKIKPGAHTPERAVPIDSFMRALTQRDFQFTETVRQPLEPP</sequence>
<evidence type="ECO:0000259" key="1">
    <source>
        <dbReference type="Pfam" id="PF16653"/>
    </source>
</evidence>
<feature type="domain" description="Saccharopine dehydrogenase-like C-terminal" evidence="1">
    <location>
        <begin position="2"/>
        <end position="201"/>
    </location>
</feature>
<dbReference type="Proteomes" id="UP000179157">
    <property type="component" value="Unassembled WGS sequence"/>
</dbReference>
<dbReference type="AlphaFoldDB" id="A0A1F5UZH1"/>
<evidence type="ECO:0000313" key="3">
    <source>
        <dbReference type="Proteomes" id="UP000179157"/>
    </source>
</evidence>
<protein>
    <recommendedName>
        <fullName evidence="1">Saccharopine dehydrogenase-like C-terminal domain-containing protein</fullName>
    </recommendedName>
</protein>
<organism evidence="2 3">
    <name type="scientific">Fraserbacteria sp. (strain RBG_16_55_9)</name>
    <dbReference type="NCBI Taxonomy" id="1817864"/>
    <lineage>
        <taxon>Bacteria</taxon>
        <taxon>Candidatus Fraseribacteriota</taxon>
    </lineage>
</organism>
<proteinExistence type="predicted"/>
<name>A0A1F5UZH1_FRAXR</name>
<dbReference type="InterPro" id="IPR032095">
    <property type="entry name" value="Sacchrp_dh-like_C"/>
</dbReference>
<dbReference type="STRING" id="1817864.A2Z21_07970"/>
<dbReference type="EMBL" id="MFGX01000032">
    <property type="protein sequence ID" value="OGF56498.1"/>
    <property type="molecule type" value="Genomic_DNA"/>
</dbReference>
<evidence type="ECO:0000313" key="2">
    <source>
        <dbReference type="EMBL" id="OGF56498.1"/>
    </source>
</evidence>
<gene>
    <name evidence="2" type="ORF">A2Z21_07970</name>
</gene>
<dbReference type="SUPFAM" id="SSF55347">
    <property type="entry name" value="Glyceraldehyde-3-phosphate dehydrogenase-like, C-terminal domain"/>
    <property type="match status" value="1"/>
</dbReference>
<dbReference type="Gene3D" id="3.30.360.10">
    <property type="entry name" value="Dihydrodipicolinate Reductase, domain 2"/>
    <property type="match status" value="1"/>
</dbReference>